<sequence length="57" mass="6273">MSQIVLSHQLKTALSPWGNLKDESLHQLVNIFTPCNVKSGAHLIMPGEAFERIGTDV</sequence>
<dbReference type="AlphaFoldDB" id="A0A1M4TZ88"/>
<dbReference type="EMBL" id="FQUH01000001">
    <property type="protein sequence ID" value="SHE49647.1"/>
    <property type="molecule type" value="Genomic_DNA"/>
</dbReference>
<proteinExistence type="predicted"/>
<dbReference type="Proteomes" id="UP000184159">
    <property type="component" value="Unassembled WGS sequence"/>
</dbReference>
<name>A0A1M4TZ88_VIBGA</name>
<gene>
    <name evidence="1" type="ORF">SAMN02745781_00422</name>
</gene>
<protein>
    <submittedName>
        <fullName evidence="1">Uncharacterized protein</fullName>
    </submittedName>
</protein>
<accession>A0A1M4TZ88</accession>
<evidence type="ECO:0000313" key="2">
    <source>
        <dbReference type="Proteomes" id="UP000184159"/>
    </source>
</evidence>
<keyword evidence="2" id="KW-1185">Reference proteome</keyword>
<organism evidence="1 2">
    <name type="scientific">Vibrio gazogenes DSM 21264 = NBRC 103151</name>
    <dbReference type="NCBI Taxonomy" id="1123492"/>
    <lineage>
        <taxon>Bacteria</taxon>
        <taxon>Pseudomonadati</taxon>
        <taxon>Pseudomonadota</taxon>
        <taxon>Gammaproteobacteria</taxon>
        <taxon>Vibrionales</taxon>
        <taxon>Vibrionaceae</taxon>
        <taxon>Vibrio</taxon>
    </lineage>
</organism>
<evidence type="ECO:0000313" key="1">
    <source>
        <dbReference type="EMBL" id="SHE49647.1"/>
    </source>
</evidence>
<dbReference type="RefSeq" id="WP_159439555.1">
    <property type="nucleotide sequence ID" value="NZ_FQUH01000001.1"/>
</dbReference>
<reference evidence="2" key="1">
    <citation type="submission" date="2016-11" db="EMBL/GenBank/DDBJ databases">
        <authorList>
            <person name="Varghese N."/>
            <person name="Submissions S."/>
        </authorList>
    </citation>
    <scope>NUCLEOTIDE SEQUENCE [LARGE SCALE GENOMIC DNA]</scope>
    <source>
        <strain evidence="2">DSM 21264</strain>
    </source>
</reference>